<keyword evidence="2" id="KW-1185">Reference proteome</keyword>
<comment type="caution">
    <text evidence="1">The sequence shown here is derived from an EMBL/GenBank/DDBJ whole genome shotgun (WGS) entry which is preliminary data.</text>
</comment>
<evidence type="ECO:0000313" key="2">
    <source>
        <dbReference type="Proteomes" id="UP000828941"/>
    </source>
</evidence>
<dbReference type="Proteomes" id="UP000828941">
    <property type="component" value="Chromosome 13"/>
</dbReference>
<evidence type="ECO:0000313" key="1">
    <source>
        <dbReference type="EMBL" id="KAI4301806.1"/>
    </source>
</evidence>
<proteinExistence type="predicted"/>
<name>A0ACB9KXM1_BAUVA</name>
<sequence>MVDNQAEDDDDESFGDFKYVSYPNQPTYSNQMNGNSFPAVDGDDWSDFVNSTKQINGGLEPETLPSQSPSTISRQVSADHSNNLSPQLNKLSQIVLAPRPADLEKSRWTKPQGALPLSIFGAEEEDEPTTSNPAFANGANTFFNKNGDSMKNGSDSNGAFRINDMISNLYNQSPQLNSDNGSISILKVPDLNASGASSNGNSLISAITASPPNPDANGLNSNISNLNSDSVDGCEDIDDDEDGWEFKCAEPEIQIKSDNIEFKETKRGTDWQVGSAFGVGFGNGTYHFGNMLDLSNGISHKVDEQNMGFDFNLLPNHTAPKLGQENKSNNNKIGLNLVNENFEEFKDAFSESRSKCNLEATKLADIYPTREETFKFDDEGPPGPIDQSHVSNEISLQSDEWGFGFNFNHPSLGEDRHISESYSMSKQDDNNQNFNTASTNTNVDSDVQLFKSSNAVTEIGIQHEKSQISSENRREALPVSIFGDDTPDTDDHSVDQDFSSYVPTSSIKNSFNSPNSNLPINDLIWNLYSQAEHKASPYSTAKAMENGIHETPAVLHPNLVNSEDDFDGDSWEFVGVSSGTRLDAQKTLSSLAQEVSINGSQPFAVLNSELSNGDDGFENDSWEFKDSSSGARSQDQASVIDQMNSSLQSSVKLESLGYVDLYCKLKDELCNVILCHLQNLKKAQSIAAVSGEDVTAKTLQEQIQEFSVMLYQDDIIPKEYLSENHSPRNMSLGQLLELLKEPKFQSLESEYQLTSRLSLAEKDIISAIELLKHGVSTLRIFELGSREEQSNYLTTWSKIASVCSRELKHGAFIWRESVQKNVHDQILSNPEGIRYFKALGEIYRVAEIVGTSAKLYKPWVLSGSADTTRLFSFLNDCNAAWSSSGLEEALSSIMSQSNSEHDGISRELFESIKYIHELDELVLQSYIICGPETCQLSALPADIIPGLKIVAWNGKQYYLTVANLWANLISSDPPK</sequence>
<gene>
    <name evidence="1" type="ORF">L6164_035050</name>
</gene>
<organism evidence="1 2">
    <name type="scientific">Bauhinia variegata</name>
    <name type="common">Purple orchid tree</name>
    <name type="synonym">Phanera variegata</name>
    <dbReference type="NCBI Taxonomy" id="167791"/>
    <lineage>
        <taxon>Eukaryota</taxon>
        <taxon>Viridiplantae</taxon>
        <taxon>Streptophyta</taxon>
        <taxon>Embryophyta</taxon>
        <taxon>Tracheophyta</taxon>
        <taxon>Spermatophyta</taxon>
        <taxon>Magnoliopsida</taxon>
        <taxon>eudicotyledons</taxon>
        <taxon>Gunneridae</taxon>
        <taxon>Pentapetalae</taxon>
        <taxon>rosids</taxon>
        <taxon>fabids</taxon>
        <taxon>Fabales</taxon>
        <taxon>Fabaceae</taxon>
        <taxon>Cercidoideae</taxon>
        <taxon>Cercideae</taxon>
        <taxon>Bauhiniinae</taxon>
        <taxon>Bauhinia</taxon>
    </lineage>
</organism>
<accession>A0ACB9KXM1</accession>
<reference evidence="1 2" key="1">
    <citation type="journal article" date="2022" name="DNA Res.">
        <title>Chromosomal-level genome assembly of the orchid tree Bauhinia variegata (Leguminosae; Cercidoideae) supports the allotetraploid origin hypothesis of Bauhinia.</title>
        <authorList>
            <person name="Zhong Y."/>
            <person name="Chen Y."/>
            <person name="Zheng D."/>
            <person name="Pang J."/>
            <person name="Liu Y."/>
            <person name="Luo S."/>
            <person name="Meng S."/>
            <person name="Qian L."/>
            <person name="Wei D."/>
            <person name="Dai S."/>
            <person name="Zhou R."/>
        </authorList>
    </citation>
    <scope>NUCLEOTIDE SEQUENCE [LARGE SCALE GENOMIC DNA]</scope>
    <source>
        <strain evidence="1">BV-YZ2020</strain>
    </source>
</reference>
<dbReference type="EMBL" id="CM039438">
    <property type="protein sequence ID" value="KAI4301806.1"/>
    <property type="molecule type" value="Genomic_DNA"/>
</dbReference>
<protein>
    <submittedName>
        <fullName evidence="1">Uncharacterized protein</fullName>
    </submittedName>
</protein>